<dbReference type="GO" id="GO:0030975">
    <property type="term" value="F:thiamine binding"/>
    <property type="evidence" value="ECO:0007669"/>
    <property type="project" value="TreeGrafter"/>
</dbReference>
<comment type="caution">
    <text evidence="3">The sequence shown here is derived from an EMBL/GenBank/DDBJ whole genome shotgun (WGS) entry which is preliminary data.</text>
</comment>
<dbReference type="GO" id="GO:0030976">
    <property type="term" value="F:thiamine pyrophosphate binding"/>
    <property type="evidence" value="ECO:0007669"/>
    <property type="project" value="TreeGrafter"/>
</dbReference>
<dbReference type="PANTHER" id="PTHR30006">
    <property type="entry name" value="THIAMINE-BINDING PERIPLASMIC PROTEIN-RELATED"/>
    <property type="match status" value="1"/>
</dbReference>
<dbReference type="GO" id="GO:0015888">
    <property type="term" value="P:thiamine transport"/>
    <property type="evidence" value="ECO:0007669"/>
    <property type="project" value="TreeGrafter"/>
</dbReference>
<evidence type="ECO:0000313" key="3">
    <source>
        <dbReference type="EMBL" id="MXY32656.1"/>
    </source>
</evidence>
<protein>
    <submittedName>
        <fullName evidence="3">ABC transporter substrate-binding protein</fullName>
    </submittedName>
</protein>
<keyword evidence="1 2" id="KW-0732">Signal</keyword>
<organism evidence="3">
    <name type="scientific">Boseongicola sp. SB0664_bin_43</name>
    <dbReference type="NCBI Taxonomy" id="2604844"/>
    <lineage>
        <taxon>Bacteria</taxon>
        <taxon>Pseudomonadati</taxon>
        <taxon>Pseudomonadota</taxon>
        <taxon>Alphaproteobacteria</taxon>
        <taxon>Rhodobacterales</taxon>
        <taxon>Paracoccaceae</taxon>
        <taxon>Boseongicola</taxon>
    </lineage>
</organism>
<evidence type="ECO:0000256" key="1">
    <source>
        <dbReference type="ARBA" id="ARBA00022729"/>
    </source>
</evidence>
<sequence length="339" mass="36881">MKRITATVAGSLIALAATASFADKLTYYCSAQEDWCQLMARSFEAATGIDVNMTRKSSGETFAQIRAESSNPKGDVWWGGTGDPHLQAAEEGLTMEYISPMRDQLHDWAISQAESAGNKTIGIYSGALGYGYNTELLAANSLPEPACWKDLLKPEYKGHVQMANPNSSGTAYTTLASMVQIFGEDDGFEFMKGLHANINQYTKSGSAPIKAAGRGENTIGIVFMHDAVKQAVSGFPINVVAPCEGTGYEIGSMSIIEGARNLEEAKMFYDWALSVEAQNLALQVNAFQVPSNKGAETSESAPDMSLIKLIDYDFRKYGSSDERKRLLQKWDEEVSTLPQ</sequence>
<accession>A0A6B0Y0W9</accession>
<dbReference type="Gene3D" id="3.40.190.10">
    <property type="entry name" value="Periplasmic binding protein-like II"/>
    <property type="match status" value="2"/>
</dbReference>
<dbReference type="GO" id="GO:0030288">
    <property type="term" value="C:outer membrane-bounded periplasmic space"/>
    <property type="evidence" value="ECO:0007669"/>
    <property type="project" value="TreeGrafter"/>
</dbReference>
<dbReference type="CDD" id="cd13544">
    <property type="entry name" value="PBP2_Fbp_like_1"/>
    <property type="match status" value="1"/>
</dbReference>
<feature type="chain" id="PRO_5025484664" evidence="2">
    <location>
        <begin position="23"/>
        <end position="339"/>
    </location>
</feature>
<reference evidence="3" key="1">
    <citation type="submission" date="2019-09" db="EMBL/GenBank/DDBJ databases">
        <title>Characterisation of the sponge microbiome using genome-centric metagenomics.</title>
        <authorList>
            <person name="Engelberts J.P."/>
            <person name="Robbins S.J."/>
            <person name="De Goeij J.M."/>
            <person name="Aranda M."/>
            <person name="Bell S.C."/>
            <person name="Webster N.S."/>
        </authorList>
    </citation>
    <scope>NUCLEOTIDE SEQUENCE</scope>
    <source>
        <strain evidence="3">SB0664_bin_43</strain>
    </source>
</reference>
<dbReference type="PIRSF" id="PIRSF002825">
    <property type="entry name" value="CfbpA"/>
    <property type="match status" value="1"/>
</dbReference>
<feature type="signal peptide" evidence="2">
    <location>
        <begin position="1"/>
        <end position="22"/>
    </location>
</feature>
<dbReference type="InterPro" id="IPR026045">
    <property type="entry name" value="Ferric-bd"/>
</dbReference>
<gene>
    <name evidence="3" type="ORF">F4Y60_00905</name>
</gene>
<evidence type="ECO:0000256" key="2">
    <source>
        <dbReference type="SAM" id="SignalP"/>
    </source>
</evidence>
<dbReference type="Pfam" id="PF13343">
    <property type="entry name" value="SBP_bac_6"/>
    <property type="match status" value="1"/>
</dbReference>
<dbReference type="EMBL" id="VXRY01000038">
    <property type="protein sequence ID" value="MXY32656.1"/>
    <property type="molecule type" value="Genomic_DNA"/>
</dbReference>
<name>A0A6B0Y0W9_9RHOB</name>
<dbReference type="PANTHER" id="PTHR30006:SF2">
    <property type="entry name" value="ABC TRANSPORTER SUBSTRATE-BINDING PROTEIN"/>
    <property type="match status" value="1"/>
</dbReference>
<proteinExistence type="predicted"/>
<dbReference type="AlphaFoldDB" id="A0A6B0Y0W9"/>
<dbReference type="SUPFAM" id="SSF53850">
    <property type="entry name" value="Periplasmic binding protein-like II"/>
    <property type="match status" value="1"/>
</dbReference>